<dbReference type="CDD" id="cd02440">
    <property type="entry name" value="AdoMet_MTases"/>
    <property type="match status" value="1"/>
</dbReference>
<organism evidence="2 3">
    <name type="scientific">Xaviernesmea oryzae</name>
    <dbReference type="NCBI Taxonomy" id="464029"/>
    <lineage>
        <taxon>Bacteria</taxon>
        <taxon>Pseudomonadati</taxon>
        <taxon>Pseudomonadota</taxon>
        <taxon>Alphaproteobacteria</taxon>
        <taxon>Hyphomicrobiales</taxon>
        <taxon>Rhizobiaceae</taxon>
        <taxon>Rhizobium/Agrobacterium group</taxon>
        <taxon>Xaviernesmea</taxon>
    </lineage>
</organism>
<dbReference type="GO" id="GO:0008168">
    <property type="term" value="F:methyltransferase activity"/>
    <property type="evidence" value="ECO:0007669"/>
    <property type="project" value="UniProtKB-KW"/>
</dbReference>
<dbReference type="RefSeq" id="WP_075626671.1">
    <property type="nucleotide sequence ID" value="NZ_FOAM01000009.1"/>
</dbReference>
<keyword evidence="3" id="KW-1185">Reference proteome</keyword>
<protein>
    <submittedName>
        <fullName evidence="2">Methyltransferase</fullName>
    </submittedName>
</protein>
<keyword evidence="2" id="KW-0489">Methyltransferase</keyword>
<dbReference type="OrthoDB" id="5298787at2"/>
<dbReference type="Gene3D" id="3.40.50.150">
    <property type="entry name" value="Vaccinia Virus protein VP39"/>
    <property type="match status" value="1"/>
</dbReference>
<evidence type="ECO:0000313" key="3">
    <source>
        <dbReference type="Proteomes" id="UP000186364"/>
    </source>
</evidence>
<comment type="caution">
    <text evidence="2">The sequence shown here is derived from an EMBL/GenBank/DDBJ whole genome shotgun (WGS) entry which is preliminary data.</text>
</comment>
<dbReference type="GO" id="GO:0032259">
    <property type="term" value="P:methylation"/>
    <property type="evidence" value="ECO:0007669"/>
    <property type="project" value="UniProtKB-KW"/>
</dbReference>
<gene>
    <name evidence="2" type="ORF">BJF93_21105</name>
</gene>
<dbReference type="AlphaFoldDB" id="A0A1Q9AZX3"/>
<evidence type="ECO:0000259" key="1">
    <source>
        <dbReference type="Pfam" id="PF08242"/>
    </source>
</evidence>
<accession>A0A1Q9AZX3</accession>
<dbReference type="InterPro" id="IPR013217">
    <property type="entry name" value="Methyltransf_12"/>
</dbReference>
<dbReference type="InterPro" id="IPR029063">
    <property type="entry name" value="SAM-dependent_MTases_sf"/>
</dbReference>
<evidence type="ECO:0000313" key="2">
    <source>
        <dbReference type="EMBL" id="OLP61282.1"/>
    </source>
</evidence>
<dbReference type="Pfam" id="PF08242">
    <property type="entry name" value="Methyltransf_12"/>
    <property type="match status" value="1"/>
</dbReference>
<name>A0A1Q9AZX3_9HYPH</name>
<dbReference type="Proteomes" id="UP000186364">
    <property type="component" value="Unassembled WGS sequence"/>
</dbReference>
<sequence>MSLHMPDHAERMDKMYRYQRYIYDATRKYYLFGRDTMIAELALRQDETLLEVGCGTGRNLALIARRYPRARLFGFDISREMLATAERNLSGLPGAAPVLRQADAGAFSAEAFGVSGFDHVVISYALSMIPPWKAAIEHALDALAPGGTLHIVDFGQQEKLPRLAGNLLKAWLERFHVTPRAELFTVLEQACNARGMTLATRRLGGGYAWLATCRAAA</sequence>
<dbReference type="PANTHER" id="PTHR43591">
    <property type="entry name" value="METHYLTRANSFERASE"/>
    <property type="match status" value="1"/>
</dbReference>
<proteinExistence type="predicted"/>
<dbReference type="SUPFAM" id="SSF53335">
    <property type="entry name" value="S-adenosyl-L-methionine-dependent methyltransferases"/>
    <property type="match status" value="1"/>
</dbReference>
<keyword evidence="2" id="KW-0808">Transferase</keyword>
<reference evidence="2 3" key="1">
    <citation type="submission" date="2016-09" db="EMBL/GenBank/DDBJ databases">
        <title>Rhizobium sp. nov., a novel species isolated from the rice rhizosphere.</title>
        <authorList>
            <person name="Zhao J."/>
            <person name="Zhang X."/>
        </authorList>
    </citation>
    <scope>NUCLEOTIDE SEQUENCE [LARGE SCALE GENOMIC DNA]</scope>
    <source>
        <strain evidence="2 3">1.7048</strain>
    </source>
</reference>
<dbReference type="EMBL" id="MKIP01000033">
    <property type="protein sequence ID" value="OLP61282.1"/>
    <property type="molecule type" value="Genomic_DNA"/>
</dbReference>
<feature type="domain" description="Methyltransferase type 12" evidence="1">
    <location>
        <begin position="50"/>
        <end position="149"/>
    </location>
</feature>